<dbReference type="GeneID" id="55564971"/>
<proteinExistence type="predicted"/>
<dbReference type="AlphaFoldDB" id="A0A2X2YH46"/>
<dbReference type="InterPro" id="IPR057893">
    <property type="entry name" value="LRV_2"/>
</dbReference>
<feature type="region of interest" description="Disordered" evidence="1">
    <location>
        <begin position="67"/>
        <end position="148"/>
    </location>
</feature>
<evidence type="ECO:0000313" key="4">
    <source>
        <dbReference type="EMBL" id="SQB65688.1"/>
    </source>
</evidence>
<dbReference type="Proteomes" id="UP000250245">
    <property type="component" value="Unassembled WGS sequence"/>
</dbReference>
<feature type="domain" description="Leucine rich repeat variant" evidence="3">
    <location>
        <begin position="4"/>
        <end position="61"/>
    </location>
</feature>
<feature type="compositionally biased region" description="Low complexity" evidence="1">
    <location>
        <begin position="259"/>
        <end position="280"/>
    </location>
</feature>
<feature type="compositionally biased region" description="Polar residues" evidence="1">
    <location>
        <begin position="94"/>
        <end position="113"/>
    </location>
</feature>
<dbReference type="EMBL" id="UASJ01000001">
    <property type="protein sequence ID" value="SQB65688.1"/>
    <property type="molecule type" value="Genomic_DNA"/>
</dbReference>
<feature type="transmembrane region" description="Helical" evidence="2">
    <location>
        <begin position="222"/>
        <end position="250"/>
    </location>
</feature>
<evidence type="ECO:0000256" key="1">
    <source>
        <dbReference type="SAM" id="MobiDB-lite"/>
    </source>
</evidence>
<organism evidence="4 5">
    <name type="scientific">Mobiluncus curtisii</name>
    <dbReference type="NCBI Taxonomy" id="2051"/>
    <lineage>
        <taxon>Bacteria</taxon>
        <taxon>Bacillati</taxon>
        <taxon>Actinomycetota</taxon>
        <taxon>Actinomycetes</taxon>
        <taxon>Actinomycetales</taxon>
        <taxon>Actinomycetaceae</taxon>
        <taxon>Mobiluncus</taxon>
    </lineage>
</organism>
<dbReference type="PRINTS" id="PR01217">
    <property type="entry name" value="PRICHEXTENSN"/>
</dbReference>
<feature type="region of interest" description="Disordered" evidence="1">
    <location>
        <begin position="253"/>
        <end position="280"/>
    </location>
</feature>
<accession>A0A2X2YH46</accession>
<feature type="compositionally biased region" description="Low complexity" evidence="1">
    <location>
        <begin position="84"/>
        <end position="93"/>
    </location>
</feature>
<reference evidence="4 5" key="1">
    <citation type="submission" date="2018-06" db="EMBL/GenBank/DDBJ databases">
        <authorList>
            <consortium name="Pathogen Informatics"/>
            <person name="Doyle S."/>
        </authorList>
    </citation>
    <scope>NUCLEOTIDE SEQUENCE [LARGE SCALE GENOMIC DNA]</scope>
    <source>
        <strain evidence="4 5">NCTC11820</strain>
    </source>
</reference>
<evidence type="ECO:0000313" key="5">
    <source>
        <dbReference type="Proteomes" id="UP000250245"/>
    </source>
</evidence>
<keyword evidence="2" id="KW-0472">Membrane</keyword>
<dbReference type="RefSeq" id="WP_013188984.1">
    <property type="nucleotide sequence ID" value="NZ_CP068112.1"/>
</dbReference>
<gene>
    <name evidence="4" type="ORF">NCTC11820_01759</name>
</gene>
<feature type="compositionally biased region" description="Pro residues" evidence="1">
    <location>
        <begin position="73"/>
        <end position="83"/>
    </location>
</feature>
<evidence type="ECO:0000256" key="2">
    <source>
        <dbReference type="SAM" id="Phobius"/>
    </source>
</evidence>
<keyword evidence="2" id="KW-0812">Transmembrane</keyword>
<evidence type="ECO:0000259" key="3">
    <source>
        <dbReference type="Pfam" id="PF25591"/>
    </source>
</evidence>
<name>A0A2X2YH46_9ACTO</name>
<feature type="compositionally biased region" description="Polar residues" evidence="1">
    <location>
        <begin position="120"/>
        <end position="143"/>
    </location>
</feature>
<keyword evidence="2" id="KW-1133">Transmembrane helix</keyword>
<dbReference type="Pfam" id="PF25591">
    <property type="entry name" value="LRV_2"/>
    <property type="match status" value="1"/>
</dbReference>
<protein>
    <recommendedName>
        <fullName evidence="3">Leucine rich repeat variant domain-containing protein</fullName>
    </recommendedName>
</protein>
<sequence>MDELRSQASDPSTPGLDLQQLATNAELRPLIAKNPAAYTGLLDWLVNKKEPEVLAALRERQAAFEAGQIMPMPSLPLPEPSASPSPRESATPTAQETPETVEPTSTDTPQPTTLVPEAATDSTTGETPGSPHRTSILGQNPAETTVLPPINAPISSPVAAPGLPPSFPPNAAPSQNLGTGYYGAIPAAATPTQYLAPVSGNAPMMAPVPEPYLPAEKPKSNAVLWVIFIILLLAVIGMGIAVTLVLTGVIGDDSPQTDTNSPSTASEAPTATEKAPAPANAQNIQSFVTETGDSTCRVDGEELICQVRNLVSTAAGCTPKQDSLVISMKDGDPNVTCQPNQNYSPSGDTILHDTAMTYQNFACQSKYTGTECWNKMTGKGFFFAKQDYHQQDAPAR</sequence>